<evidence type="ECO:0000256" key="5">
    <source>
        <dbReference type="ARBA" id="ARBA00022747"/>
    </source>
</evidence>
<accession>A0A0K1IV53</accession>
<keyword evidence="5" id="KW-0680">Restriction system</keyword>
<dbReference type="PANTHER" id="PTHR42933">
    <property type="entry name" value="SLR6095 PROTEIN"/>
    <property type="match status" value="1"/>
</dbReference>
<dbReference type="Pfam" id="PF02384">
    <property type="entry name" value="N6_Mtase"/>
    <property type="match status" value="1"/>
</dbReference>
<dbReference type="InterPro" id="IPR051537">
    <property type="entry name" value="DNA_Adenine_Mtase"/>
</dbReference>
<sequence>MSRNNGKLDVEQKIWDICGILREDGMHIGTYVEQVTVLLFLKMMDEREQFGSESIEIPEECQWCTLKEKGGEEQLEHYNRVVLPTLGDQDGIVGDIFARVNSQFRTPVSLREAIREIDDIEWSSIEVDVKGTAYEALLQRYAEEAKGAGQYFTPRPAIEAIVEAVNPKHDDEIHDPAAGTGGFLIHAFEHILRNTNEGADLTRDERKALMTENLSGMELVPETRRLGLMNLALHDLQPQNFEVGDSLSPGAHTEERYDVILTNPPYGGNQKKTRPREDFMVDTKSPELNFVQHNMTLLKQGGECGMVVPDGVLFQEGAAKRIRENLLRDYDVHTILILPIGAFHPYTNVTTNVLFFQKGGGTDEVWFYDLRTQVEKIKKSNPLTSEQFGDFLTNYDTRQESDRYFKAPIQEIEENDYSLNYKKYKDFDDEELDIAEPEELLTEFISLQETISENAEDILNELEAEESRDD</sequence>
<evidence type="ECO:0000313" key="10">
    <source>
        <dbReference type="Proteomes" id="UP000066124"/>
    </source>
</evidence>
<dbReference type="GO" id="GO:0003677">
    <property type="term" value="F:DNA binding"/>
    <property type="evidence" value="ECO:0007669"/>
    <property type="project" value="InterPro"/>
</dbReference>
<evidence type="ECO:0000256" key="4">
    <source>
        <dbReference type="ARBA" id="ARBA00022691"/>
    </source>
</evidence>
<dbReference type="Gene3D" id="1.20.1260.30">
    <property type="match status" value="1"/>
</dbReference>
<dbReference type="InterPro" id="IPR002052">
    <property type="entry name" value="DNA_methylase_N6_adenine_CS"/>
</dbReference>
<dbReference type="GO" id="GO:0008170">
    <property type="term" value="F:N-methyltransferase activity"/>
    <property type="evidence" value="ECO:0007669"/>
    <property type="project" value="InterPro"/>
</dbReference>
<dbReference type="InterPro" id="IPR003356">
    <property type="entry name" value="DNA_methylase_A-5"/>
</dbReference>
<dbReference type="Pfam" id="PF12161">
    <property type="entry name" value="HsdM_N"/>
    <property type="match status" value="1"/>
</dbReference>
<evidence type="ECO:0000256" key="3">
    <source>
        <dbReference type="ARBA" id="ARBA00022679"/>
    </source>
</evidence>
<dbReference type="PANTHER" id="PTHR42933:SF4">
    <property type="entry name" value="TYPE I RESTRICTION ENZYME ECOKI METHYLASE SUBUNIT"/>
    <property type="match status" value="1"/>
</dbReference>
<feature type="domain" description="DNA methylase adenine-specific" evidence="7">
    <location>
        <begin position="128"/>
        <end position="430"/>
    </location>
</feature>
<dbReference type="EMBL" id="CP011947">
    <property type="protein sequence ID" value="AKU08304.1"/>
    <property type="molecule type" value="Genomic_DNA"/>
</dbReference>
<dbReference type="Proteomes" id="UP000066124">
    <property type="component" value="Chromosome"/>
</dbReference>
<dbReference type="AlphaFoldDB" id="A0A0K1IV53"/>
<dbReference type="EC" id="2.1.1.72" evidence="1"/>
<dbReference type="GO" id="GO:0009307">
    <property type="term" value="P:DNA restriction-modification system"/>
    <property type="evidence" value="ECO:0007669"/>
    <property type="project" value="UniProtKB-KW"/>
</dbReference>
<dbReference type="InterPro" id="IPR029063">
    <property type="entry name" value="SAM-dependent_MTases_sf"/>
</dbReference>
<protein>
    <recommendedName>
        <fullName evidence="1">site-specific DNA-methyltransferase (adenine-specific)</fullName>
        <ecNumber evidence="1">2.1.1.72</ecNumber>
    </recommendedName>
</protein>
<evidence type="ECO:0000256" key="2">
    <source>
        <dbReference type="ARBA" id="ARBA00022603"/>
    </source>
</evidence>
<evidence type="ECO:0000259" key="8">
    <source>
        <dbReference type="Pfam" id="PF12161"/>
    </source>
</evidence>
<dbReference type="Gene3D" id="3.40.50.150">
    <property type="entry name" value="Vaccinia Virus protein VP39"/>
    <property type="match status" value="1"/>
</dbReference>
<keyword evidence="4" id="KW-0949">S-adenosyl-L-methionine</keyword>
<evidence type="ECO:0000256" key="1">
    <source>
        <dbReference type="ARBA" id="ARBA00011900"/>
    </source>
</evidence>
<evidence type="ECO:0000256" key="6">
    <source>
        <dbReference type="ARBA" id="ARBA00047942"/>
    </source>
</evidence>
<dbReference type="RefSeq" id="WP_082220676.1">
    <property type="nucleotide sequence ID" value="NZ_CP011947.1"/>
</dbReference>
<dbReference type="PATRIC" id="fig|35746.4.peg.2469"/>
<evidence type="ECO:0000259" key="7">
    <source>
        <dbReference type="Pfam" id="PF02384"/>
    </source>
</evidence>
<evidence type="ECO:0000313" key="9">
    <source>
        <dbReference type="EMBL" id="AKU08304.1"/>
    </source>
</evidence>
<proteinExistence type="predicted"/>
<dbReference type="REBASE" id="120744">
    <property type="entry name" value="M.HgiARA6ORF11405P"/>
</dbReference>
<dbReference type="SUPFAM" id="SSF53335">
    <property type="entry name" value="S-adenosyl-L-methionine-dependent methyltransferases"/>
    <property type="match status" value="1"/>
</dbReference>
<dbReference type="GO" id="GO:0032259">
    <property type="term" value="P:methylation"/>
    <property type="evidence" value="ECO:0007669"/>
    <property type="project" value="UniProtKB-KW"/>
</dbReference>
<dbReference type="InterPro" id="IPR022749">
    <property type="entry name" value="D12N6_MeTrfase_N"/>
</dbReference>
<dbReference type="PRINTS" id="PR00507">
    <property type="entry name" value="N12N6MTFRASE"/>
</dbReference>
<dbReference type="GO" id="GO:0009007">
    <property type="term" value="F:site-specific DNA-methyltransferase (adenine-specific) activity"/>
    <property type="evidence" value="ECO:0007669"/>
    <property type="project" value="UniProtKB-EC"/>
</dbReference>
<gene>
    <name evidence="9" type="ORF">ABY42_11405</name>
</gene>
<keyword evidence="2" id="KW-0489">Methyltransferase</keyword>
<dbReference type="PROSITE" id="PS00092">
    <property type="entry name" value="N6_MTASE"/>
    <property type="match status" value="1"/>
</dbReference>
<name>A0A0K1IV53_HALGI</name>
<feature type="domain" description="N6 adenine-specific DNA methyltransferase N-terminal" evidence="8">
    <location>
        <begin position="11"/>
        <end position="114"/>
    </location>
</feature>
<reference evidence="10" key="1">
    <citation type="journal article" date="2015" name="J. Biotechnol.">
        <title>Complete genome sequence of Haloferax gibbonsii strain ARA6, a potential producer of polyhydroxyalkanoates and halocins isolated from Araruama, Rio de Janeiro, Brasil.</title>
        <authorList>
            <person name="Pinto L.H."/>
            <person name="D'Alincourt Carvalho-Assef A.P."/>
            <person name="Vieira R.P."/>
            <person name="Clementino M.M."/>
            <person name="Albano R.M."/>
        </authorList>
    </citation>
    <scope>NUCLEOTIDE SEQUENCE [LARGE SCALE GENOMIC DNA]</scope>
    <source>
        <strain evidence="10">ARA6</strain>
    </source>
</reference>
<organism evidence="9 10">
    <name type="scientific">Haloferax gibbonsii</name>
    <dbReference type="NCBI Taxonomy" id="35746"/>
    <lineage>
        <taxon>Archaea</taxon>
        <taxon>Methanobacteriati</taxon>
        <taxon>Methanobacteriota</taxon>
        <taxon>Stenosarchaea group</taxon>
        <taxon>Halobacteria</taxon>
        <taxon>Halobacteriales</taxon>
        <taxon>Haloferacaceae</taxon>
        <taxon>Haloferax</taxon>
    </lineage>
</organism>
<dbReference type="GeneID" id="25246569"/>
<keyword evidence="3" id="KW-0808">Transferase</keyword>
<comment type="catalytic activity">
    <reaction evidence="6">
        <text>a 2'-deoxyadenosine in DNA + S-adenosyl-L-methionine = an N(6)-methyl-2'-deoxyadenosine in DNA + S-adenosyl-L-homocysteine + H(+)</text>
        <dbReference type="Rhea" id="RHEA:15197"/>
        <dbReference type="Rhea" id="RHEA-COMP:12418"/>
        <dbReference type="Rhea" id="RHEA-COMP:12419"/>
        <dbReference type="ChEBI" id="CHEBI:15378"/>
        <dbReference type="ChEBI" id="CHEBI:57856"/>
        <dbReference type="ChEBI" id="CHEBI:59789"/>
        <dbReference type="ChEBI" id="CHEBI:90615"/>
        <dbReference type="ChEBI" id="CHEBI:90616"/>
        <dbReference type="EC" id="2.1.1.72"/>
    </reaction>
</comment>
<dbReference type="KEGG" id="hgi:ABY42_11405"/>
<dbReference type="InterPro" id="IPR038333">
    <property type="entry name" value="T1MK-like_N_sf"/>
</dbReference>